<dbReference type="PANTHER" id="PTHR39624">
    <property type="entry name" value="PROTEIN INVOLVED IN RIMO-MEDIATED BETA-METHYLTHIOLATION OF RIBOSOMAL PROTEIN S12 YCAO"/>
    <property type="match status" value="1"/>
</dbReference>
<dbReference type="Pfam" id="PF02566">
    <property type="entry name" value="OsmC"/>
    <property type="match status" value="1"/>
</dbReference>
<organism evidence="1 2">
    <name type="scientific">Streptomyces spinoverrucosus</name>
    <dbReference type="NCBI Taxonomy" id="284043"/>
    <lineage>
        <taxon>Bacteria</taxon>
        <taxon>Bacillati</taxon>
        <taxon>Actinomycetota</taxon>
        <taxon>Actinomycetes</taxon>
        <taxon>Kitasatosporales</taxon>
        <taxon>Streptomycetaceae</taxon>
        <taxon>Streptomyces</taxon>
    </lineage>
</organism>
<dbReference type="SUPFAM" id="SSF82784">
    <property type="entry name" value="OsmC-like"/>
    <property type="match status" value="1"/>
</dbReference>
<dbReference type="AlphaFoldDB" id="A0A4Y3VUQ5"/>
<keyword evidence="2" id="KW-1185">Reference proteome</keyword>
<evidence type="ECO:0000313" key="1">
    <source>
        <dbReference type="EMBL" id="GEC10702.1"/>
    </source>
</evidence>
<dbReference type="InterPro" id="IPR036102">
    <property type="entry name" value="OsmC/Ohrsf"/>
</dbReference>
<dbReference type="InterPro" id="IPR015946">
    <property type="entry name" value="KH_dom-like_a/b"/>
</dbReference>
<gene>
    <name evidence="1" type="ORF">SSP24_83570</name>
</gene>
<accession>A0A4Y3VUQ5</accession>
<proteinExistence type="predicted"/>
<evidence type="ECO:0000313" key="2">
    <source>
        <dbReference type="Proteomes" id="UP000317881"/>
    </source>
</evidence>
<evidence type="ECO:0008006" key="3">
    <source>
        <dbReference type="Google" id="ProtNLM"/>
    </source>
</evidence>
<dbReference type="Gene3D" id="3.30.300.20">
    <property type="match status" value="1"/>
</dbReference>
<comment type="caution">
    <text evidence="1">The sequence shown here is derived from an EMBL/GenBank/DDBJ whole genome shotgun (WGS) entry which is preliminary data.</text>
</comment>
<dbReference type="Proteomes" id="UP000317881">
    <property type="component" value="Unassembled WGS sequence"/>
</dbReference>
<dbReference type="OrthoDB" id="9789573at2"/>
<reference evidence="1 2" key="1">
    <citation type="submission" date="2019-06" db="EMBL/GenBank/DDBJ databases">
        <title>Whole genome shotgun sequence of Streptomyces spinoverrucosus NBRC 14228.</title>
        <authorList>
            <person name="Hosoyama A."/>
            <person name="Uohara A."/>
            <person name="Ohji S."/>
            <person name="Ichikawa N."/>
        </authorList>
    </citation>
    <scope>NUCLEOTIDE SEQUENCE [LARGE SCALE GENOMIC DNA]</scope>
    <source>
        <strain evidence="1 2">NBRC 14228</strain>
    </source>
</reference>
<name>A0A4Y3VUQ5_9ACTN</name>
<dbReference type="EMBL" id="BJND01000139">
    <property type="protein sequence ID" value="GEC10702.1"/>
    <property type="molecule type" value="Genomic_DNA"/>
</dbReference>
<dbReference type="PANTHER" id="PTHR39624:SF2">
    <property type="entry name" value="OSMC-LIKE PROTEIN"/>
    <property type="match status" value="1"/>
</dbReference>
<protein>
    <recommendedName>
        <fullName evidence="3">Osmotically inducible protein C</fullName>
    </recommendedName>
</protein>
<dbReference type="InterPro" id="IPR003718">
    <property type="entry name" value="OsmC/Ohr_fam"/>
</dbReference>
<sequence>MSGRTESVREGLRLARSIAVGPHTLTADEPEPISMDAGPTPVELLLVALGSCTSMAVRTYAGRHRWQLHHVDVDLQFDPRGQIVKNIGLAGDLAPDQIERLLAVAARCPVHRLVTGDTSVVTVPTVLAPLRRAQGASS</sequence>